<gene>
    <name evidence="2" type="ORF">BSTOLATCC_MIC62630</name>
</gene>
<sequence>MALSEKLQEYGVTESNIVKALAAYVFVGYSYTWFMFGFCYYFKPIQKLSRIFNTNKIYIMMEKSCLNENTIKETSYYYHIKNNPKKLELSMAFADQIALKSLIFPVTIPLRLWLTIKIVKFWNKITKPTTEASNNLKEELKTEESMPIGEVFTKEQEFKSE</sequence>
<keyword evidence="1" id="KW-1133">Transmembrane helix</keyword>
<keyword evidence="1" id="KW-0812">Transmembrane</keyword>
<dbReference type="Proteomes" id="UP001162131">
    <property type="component" value="Unassembled WGS sequence"/>
</dbReference>
<keyword evidence="1" id="KW-0472">Membrane</keyword>
<evidence type="ECO:0000313" key="2">
    <source>
        <dbReference type="EMBL" id="CAG9335051.1"/>
    </source>
</evidence>
<protein>
    <recommendedName>
        <fullName evidence="4">Transmembrane protein</fullName>
    </recommendedName>
</protein>
<evidence type="ECO:0008006" key="4">
    <source>
        <dbReference type="Google" id="ProtNLM"/>
    </source>
</evidence>
<evidence type="ECO:0000256" key="1">
    <source>
        <dbReference type="SAM" id="Phobius"/>
    </source>
</evidence>
<comment type="caution">
    <text evidence="2">The sequence shown here is derived from an EMBL/GenBank/DDBJ whole genome shotgun (WGS) entry which is preliminary data.</text>
</comment>
<organism evidence="2 3">
    <name type="scientific">Blepharisma stoltei</name>
    <dbReference type="NCBI Taxonomy" id="1481888"/>
    <lineage>
        <taxon>Eukaryota</taxon>
        <taxon>Sar</taxon>
        <taxon>Alveolata</taxon>
        <taxon>Ciliophora</taxon>
        <taxon>Postciliodesmatophora</taxon>
        <taxon>Heterotrichea</taxon>
        <taxon>Heterotrichida</taxon>
        <taxon>Blepharismidae</taxon>
        <taxon>Blepharisma</taxon>
    </lineage>
</organism>
<evidence type="ECO:0000313" key="3">
    <source>
        <dbReference type="Proteomes" id="UP001162131"/>
    </source>
</evidence>
<name>A0AAU9KCQ1_9CILI</name>
<accession>A0AAU9KCQ1</accession>
<proteinExistence type="predicted"/>
<feature type="transmembrane region" description="Helical" evidence="1">
    <location>
        <begin position="20"/>
        <end position="42"/>
    </location>
</feature>
<reference evidence="2" key="1">
    <citation type="submission" date="2021-09" db="EMBL/GenBank/DDBJ databases">
        <authorList>
            <consortium name="AG Swart"/>
            <person name="Singh M."/>
            <person name="Singh A."/>
            <person name="Seah K."/>
            <person name="Emmerich C."/>
        </authorList>
    </citation>
    <scope>NUCLEOTIDE SEQUENCE</scope>
    <source>
        <strain evidence="2">ATCC30299</strain>
    </source>
</reference>
<keyword evidence="3" id="KW-1185">Reference proteome</keyword>
<dbReference type="AlphaFoldDB" id="A0AAU9KCQ1"/>
<dbReference type="EMBL" id="CAJZBQ010000060">
    <property type="protein sequence ID" value="CAG9335051.1"/>
    <property type="molecule type" value="Genomic_DNA"/>
</dbReference>